<keyword evidence="4" id="KW-0808">Transferase</keyword>
<feature type="compositionally biased region" description="Low complexity" evidence="8">
    <location>
        <begin position="531"/>
        <end position="542"/>
    </location>
</feature>
<dbReference type="Pfam" id="PF13231">
    <property type="entry name" value="PMT_2"/>
    <property type="match status" value="1"/>
</dbReference>
<feature type="region of interest" description="Disordered" evidence="8">
    <location>
        <begin position="485"/>
        <end position="590"/>
    </location>
</feature>
<dbReference type="Pfam" id="PF24878">
    <property type="entry name" value="YkcB_C"/>
    <property type="match status" value="1"/>
</dbReference>
<keyword evidence="2" id="KW-1003">Cell membrane</keyword>
<feature type="domain" description="Putative mannosyltransferase YkcA/B-like C-terminal" evidence="11">
    <location>
        <begin position="597"/>
        <end position="692"/>
    </location>
</feature>
<keyword evidence="5 9" id="KW-0812">Transmembrane</keyword>
<evidence type="ECO:0000256" key="6">
    <source>
        <dbReference type="ARBA" id="ARBA00022989"/>
    </source>
</evidence>
<evidence type="ECO:0000256" key="1">
    <source>
        <dbReference type="ARBA" id="ARBA00004651"/>
    </source>
</evidence>
<gene>
    <name evidence="12" type="ORF">GCM10022416_34280</name>
</gene>
<keyword evidence="3" id="KW-0328">Glycosyltransferase</keyword>
<evidence type="ECO:0000256" key="2">
    <source>
        <dbReference type="ARBA" id="ARBA00022475"/>
    </source>
</evidence>
<dbReference type="InterPro" id="IPR050297">
    <property type="entry name" value="LipidA_mod_glycosyltrf_83"/>
</dbReference>
<dbReference type="InterPro" id="IPR056785">
    <property type="entry name" value="YkcA/B-like_C"/>
</dbReference>
<feature type="transmembrane region" description="Helical" evidence="9">
    <location>
        <begin position="23"/>
        <end position="42"/>
    </location>
</feature>
<dbReference type="EMBL" id="BAABDO010000049">
    <property type="protein sequence ID" value="GAA4143983.1"/>
    <property type="molecule type" value="Genomic_DNA"/>
</dbReference>
<feature type="transmembrane region" description="Helical" evidence="9">
    <location>
        <begin position="186"/>
        <end position="203"/>
    </location>
</feature>
<organism evidence="12 13">
    <name type="scientific">Actinomadura keratinilytica</name>
    <dbReference type="NCBI Taxonomy" id="547461"/>
    <lineage>
        <taxon>Bacteria</taxon>
        <taxon>Bacillati</taxon>
        <taxon>Actinomycetota</taxon>
        <taxon>Actinomycetes</taxon>
        <taxon>Streptosporangiales</taxon>
        <taxon>Thermomonosporaceae</taxon>
        <taxon>Actinomadura</taxon>
    </lineage>
</organism>
<feature type="transmembrane region" description="Helical" evidence="9">
    <location>
        <begin position="209"/>
        <end position="227"/>
    </location>
</feature>
<feature type="compositionally biased region" description="Gly residues" evidence="8">
    <location>
        <begin position="543"/>
        <end position="586"/>
    </location>
</feature>
<comment type="subcellular location">
    <subcellularLocation>
        <location evidence="1">Cell membrane</location>
        <topology evidence="1">Multi-pass membrane protein</topology>
    </subcellularLocation>
</comment>
<evidence type="ECO:0000313" key="12">
    <source>
        <dbReference type="EMBL" id="GAA4143983.1"/>
    </source>
</evidence>
<name>A0ABP7YZH5_9ACTN</name>
<dbReference type="PANTHER" id="PTHR33908:SF3">
    <property type="entry name" value="UNDECAPRENYL PHOSPHATE-ALPHA-4-AMINO-4-DEOXY-L-ARABINOSE ARABINOSYL TRANSFERASE"/>
    <property type="match status" value="1"/>
</dbReference>
<evidence type="ECO:0000259" key="11">
    <source>
        <dbReference type="Pfam" id="PF24878"/>
    </source>
</evidence>
<evidence type="ECO:0000256" key="9">
    <source>
        <dbReference type="SAM" id="Phobius"/>
    </source>
</evidence>
<dbReference type="InterPro" id="IPR038731">
    <property type="entry name" value="RgtA/B/C-like"/>
</dbReference>
<dbReference type="RefSeq" id="WP_345022403.1">
    <property type="nucleotide sequence ID" value="NZ_BAABDO010000049.1"/>
</dbReference>
<evidence type="ECO:0000256" key="4">
    <source>
        <dbReference type="ARBA" id="ARBA00022679"/>
    </source>
</evidence>
<feature type="transmembrane region" description="Helical" evidence="9">
    <location>
        <begin position="422"/>
        <end position="444"/>
    </location>
</feature>
<feature type="transmembrane region" description="Helical" evidence="9">
    <location>
        <begin position="136"/>
        <end position="158"/>
    </location>
</feature>
<keyword evidence="7 9" id="KW-0472">Membrane</keyword>
<dbReference type="PANTHER" id="PTHR33908">
    <property type="entry name" value="MANNOSYLTRANSFERASE YKCB-RELATED"/>
    <property type="match status" value="1"/>
</dbReference>
<reference evidence="13" key="1">
    <citation type="journal article" date="2019" name="Int. J. Syst. Evol. Microbiol.">
        <title>The Global Catalogue of Microorganisms (GCM) 10K type strain sequencing project: providing services to taxonomists for standard genome sequencing and annotation.</title>
        <authorList>
            <consortium name="The Broad Institute Genomics Platform"/>
            <consortium name="The Broad Institute Genome Sequencing Center for Infectious Disease"/>
            <person name="Wu L."/>
            <person name="Ma J."/>
        </authorList>
    </citation>
    <scope>NUCLEOTIDE SEQUENCE [LARGE SCALE GENOMIC DNA]</scope>
    <source>
        <strain evidence="13">JCM 17316</strain>
    </source>
</reference>
<feature type="transmembrane region" description="Helical" evidence="9">
    <location>
        <begin position="103"/>
        <end position="124"/>
    </location>
</feature>
<evidence type="ECO:0000256" key="3">
    <source>
        <dbReference type="ARBA" id="ARBA00022676"/>
    </source>
</evidence>
<evidence type="ECO:0000259" key="10">
    <source>
        <dbReference type="Pfam" id="PF13231"/>
    </source>
</evidence>
<proteinExistence type="predicted"/>
<feature type="domain" description="Glycosyltransferase RgtA/B/C/D-like" evidence="10">
    <location>
        <begin position="82"/>
        <end position="247"/>
    </location>
</feature>
<feature type="transmembrane region" description="Helical" evidence="9">
    <location>
        <begin position="164"/>
        <end position="179"/>
    </location>
</feature>
<feature type="transmembrane region" description="Helical" evidence="9">
    <location>
        <begin position="234"/>
        <end position="255"/>
    </location>
</feature>
<feature type="transmembrane region" description="Helical" evidence="9">
    <location>
        <begin position="371"/>
        <end position="389"/>
    </location>
</feature>
<comment type="caution">
    <text evidence="12">The sequence shown here is derived from an EMBL/GenBank/DDBJ whole genome shotgun (WGS) entry which is preliminary data.</text>
</comment>
<dbReference type="Proteomes" id="UP001500266">
    <property type="component" value="Unassembled WGS sequence"/>
</dbReference>
<protein>
    <recommendedName>
        <fullName evidence="14">Glycosyl transferase</fullName>
    </recommendedName>
</protein>
<feature type="transmembrane region" description="Helical" evidence="9">
    <location>
        <begin position="451"/>
        <end position="470"/>
    </location>
</feature>
<accession>A0ABP7YZH5</accession>
<keyword evidence="13" id="KW-1185">Reference proteome</keyword>
<evidence type="ECO:0000256" key="8">
    <source>
        <dbReference type="SAM" id="MobiDB-lite"/>
    </source>
</evidence>
<keyword evidence="6 9" id="KW-1133">Transmembrane helix</keyword>
<feature type="compositionally biased region" description="Gly residues" evidence="8">
    <location>
        <begin position="490"/>
        <end position="517"/>
    </location>
</feature>
<sequence length="710" mass="71942">MASVLEAVTVPRTRERSWGGDPAWARPALLVLLAATAVLYLWDLGASGWANSFYSAAVQAGASSWKAFFFGSSDAANAITVDKTPLALWPMALAARVFGVNSWSILVPQALMGVATVATVYAAVRRALAGAVPARVEAAAGLLAGAVLALTPVAALMFRFNNPDALLVLLLTVAAYALVRAQEQASTRWLVVCGVCVGLGFLAKMMQAFLVLPASGLVYLLAAPTPLRRRVWQLALAAAAMVASAGWWVAIVALVPEQSRPYIGGSQHNSVLELALGYNGLGRLNGNEVGGLGNTNQDAGWGRMFGYANGGQISWLLPAALILLVAGLWVVRRAPRTDRVRASLGLWGGWLLVTGLVFSLMQGIFHEYYTVALAPAVAALTGLGAGLLWSRRRHAAAAATLAGVVAVTAVWAYTLLHRTPDWLPWLAPAVLVGGLVAAGVLLGAAYVPGRVVAVAAAVAVVASLAGPAAYARDTVTTAHTGAIVTAGPSAGAGPGRFGRGGRPGGGPGGGMPGGMAGGARRMPQGGPPGFPQSGRQSGSQGFAQGGSQSGQQGGQAGAPGGGRSGRARGDGGGFGAGQGRGGGPGGLLNSPTPSAELVALLKANAGSYRWTAATVGSNNAAGYQLATRTPVMAVGGFNGTDPAPTLKQFQDYVAQKRIHYFIGGGTAMGRGGMGGAAGGSDAAQKIAEWVQAAFTARTVGGVTVYDLTSR</sequence>
<feature type="transmembrane region" description="Helical" evidence="9">
    <location>
        <begin position="344"/>
        <end position="365"/>
    </location>
</feature>
<feature type="transmembrane region" description="Helical" evidence="9">
    <location>
        <begin position="396"/>
        <end position="416"/>
    </location>
</feature>
<evidence type="ECO:0000313" key="13">
    <source>
        <dbReference type="Proteomes" id="UP001500266"/>
    </source>
</evidence>
<evidence type="ECO:0008006" key="14">
    <source>
        <dbReference type="Google" id="ProtNLM"/>
    </source>
</evidence>
<feature type="transmembrane region" description="Helical" evidence="9">
    <location>
        <begin position="313"/>
        <end position="332"/>
    </location>
</feature>
<evidence type="ECO:0000256" key="5">
    <source>
        <dbReference type="ARBA" id="ARBA00022692"/>
    </source>
</evidence>
<evidence type="ECO:0000256" key="7">
    <source>
        <dbReference type="ARBA" id="ARBA00023136"/>
    </source>
</evidence>